<dbReference type="PANTHER" id="PTHR43695:SF1">
    <property type="entry name" value="RHAMNOGALACTURONAN ACETYLESTERASE"/>
    <property type="match status" value="1"/>
</dbReference>
<dbReference type="STRING" id="357809.Cphy_2735"/>
<evidence type="ECO:0000313" key="3">
    <source>
        <dbReference type="EMBL" id="ABX43096.1"/>
    </source>
</evidence>
<dbReference type="InterPro" id="IPR036514">
    <property type="entry name" value="SGNH_hydro_sf"/>
</dbReference>
<dbReference type="InterPro" id="IPR001087">
    <property type="entry name" value="GDSL"/>
</dbReference>
<dbReference type="eggNOG" id="COG2755">
    <property type="taxonomic scope" value="Bacteria"/>
</dbReference>
<dbReference type="CDD" id="cd01821">
    <property type="entry name" value="Rhamnogalacturan_acetylesterase_like"/>
    <property type="match status" value="1"/>
</dbReference>
<dbReference type="AlphaFoldDB" id="A9KNH9"/>
<organism evidence="3 4">
    <name type="scientific">Lachnoclostridium phytofermentans (strain ATCC 700394 / DSM 18823 / ISDg)</name>
    <name type="common">Clostridium phytofermentans</name>
    <dbReference type="NCBI Taxonomy" id="357809"/>
    <lineage>
        <taxon>Bacteria</taxon>
        <taxon>Bacillati</taxon>
        <taxon>Bacillota</taxon>
        <taxon>Clostridia</taxon>
        <taxon>Lachnospirales</taxon>
        <taxon>Lachnospiraceae</taxon>
    </lineage>
</organism>
<gene>
    <name evidence="3" type="ordered locus">Cphy_2735</name>
</gene>
<dbReference type="GO" id="GO:0016788">
    <property type="term" value="F:hydrolase activity, acting on ester bonds"/>
    <property type="evidence" value="ECO:0007669"/>
    <property type="project" value="InterPro"/>
</dbReference>
<keyword evidence="4" id="KW-1185">Reference proteome</keyword>
<dbReference type="PANTHER" id="PTHR43695">
    <property type="entry name" value="PUTATIVE (AFU_ORTHOLOGUE AFUA_2G17250)-RELATED"/>
    <property type="match status" value="1"/>
</dbReference>
<dbReference type="EMBL" id="CP000885">
    <property type="protein sequence ID" value="ABX43096.1"/>
    <property type="molecule type" value="Genomic_DNA"/>
</dbReference>
<keyword evidence="2" id="KW-0378">Hydrolase</keyword>
<evidence type="ECO:0000313" key="4">
    <source>
        <dbReference type="Proteomes" id="UP000000370"/>
    </source>
</evidence>
<sequence>MKQTIFWAGDSTVKQNDFTSFPQTGIGQGLSLYLKKGVQIKNYAQNGRSTRSFIAEGRLQAVEKNIKEDDFLLIQFGHNDEKPDEERHTEPFTTFQENLKQYIKVAIDHKAHPVLITPLYRRLFKEDGQLVDDTHLDYPDAMIALGKELKVPVIDLCSISKDLIQKTGDEKSRKWFMHLEPTEYPNYPEGKIDNTHLRYDGAVAFAGIIAKELRKLGGRYADLLLPIDGEKEDSSFLID</sequence>
<evidence type="ECO:0000256" key="2">
    <source>
        <dbReference type="ARBA" id="ARBA00022801"/>
    </source>
</evidence>
<comment type="similarity">
    <text evidence="1">Belongs to the 'GDSL' lipolytic enzyme family.</text>
</comment>
<dbReference type="Pfam" id="PF00657">
    <property type="entry name" value="Lipase_GDSL"/>
    <property type="match status" value="1"/>
</dbReference>
<dbReference type="Proteomes" id="UP000000370">
    <property type="component" value="Chromosome"/>
</dbReference>
<proteinExistence type="inferred from homology"/>
<reference evidence="4" key="1">
    <citation type="submission" date="2007-11" db="EMBL/GenBank/DDBJ databases">
        <title>Complete genome sequence of Clostridium phytofermentans ISDg.</title>
        <authorList>
            <person name="Leschine S.B."/>
            <person name="Warnick T.A."/>
            <person name="Blanchard J.L."/>
            <person name="Schnell D.J."/>
            <person name="Petit E.L."/>
            <person name="LaTouf W.G."/>
            <person name="Copeland A."/>
            <person name="Lucas S."/>
            <person name="Lapidus A."/>
            <person name="Barry K."/>
            <person name="Glavina del Rio T."/>
            <person name="Dalin E."/>
            <person name="Tice H."/>
            <person name="Pitluck S."/>
            <person name="Kiss H."/>
            <person name="Brettin T."/>
            <person name="Bruce D."/>
            <person name="Detter J.C."/>
            <person name="Han C."/>
            <person name="Kuske C."/>
            <person name="Schmutz J."/>
            <person name="Larimer F."/>
            <person name="Land M."/>
            <person name="Hauser L."/>
            <person name="Kyrpides N."/>
            <person name="Kim E.A."/>
            <person name="Richardson P."/>
        </authorList>
    </citation>
    <scope>NUCLEOTIDE SEQUENCE [LARGE SCALE GENOMIC DNA]</scope>
    <source>
        <strain evidence="4">ATCC 700394 / DSM 18823 / ISDg</strain>
    </source>
</reference>
<dbReference type="KEGG" id="cpy:Cphy_2735"/>
<protein>
    <submittedName>
        <fullName evidence="3">Lipolytic protein G-D-S-L family</fullName>
    </submittedName>
</protein>
<dbReference type="OrthoDB" id="9807041at2"/>
<dbReference type="Gene3D" id="3.40.50.1110">
    <property type="entry name" value="SGNH hydrolase"/>
    <property type="match status" value="1"/>
</dbReference>
<dbReference type="SUPFAM" id="SSF52266">
    <property type="entry name" value="SGNH hydrolase"/>
    <property type="match status" value="1"/>
</dbReference>
<dbReference type="InterPro" id="IPR037459">
    <property type="entry name" value="RhgT-like"/>
</dbReference>
<dbReference type="HOGENOM" id="CLU_065859_2_1_9"/>
<dbReference type="RefSeq" id="WP_012200747.1">
    <property type="nucleotide sequence ID" value="NC_010001.1"/>
</dbReference>
<accession>A9KNH9</accession>
<name>A9KNH9_LACP7</name>
<evidence type="ECO:0000256" key="1">
    <source>
        <dbReference type="ARBA" id="ARBA00008668"/>
    </source>
</evidence>